<protein>
    <recommendedName>
        <fullName evidence="3">Pyridine nucleotide-disulfide oxidoreductase domain-containing protein 2</fullName>
    </recommendedName>
</protein>
<dbReference type="RefSeq" id="WP_088962852.1">
    <property type="nucleotide sequence ID" value="NZ_LT607410.1"/>
</dbReference>
<dbReference type="EMBL" id="LT607410">
    <property type="protein sequence ID" value="SCF32323.1"/>
    <property type="molecule type" value="Genomic_DNA"/>
</dbReference>
<dbReference type="InterPro" id="IPR002937">
    <property type="entry name" value="Amino_oxidase"/>
</dbReference>
<dbReference type="AlphaFoldDB" id="A0A1C4ZH12"/>
<proteinExistence type="predicted"/>
<reference evidence="5 6" key="1">
    <citation type="submission" date="2016-06" db="EMBL/GenBank/DDBJ databases">
        <authorList>
            <person name="Kjaerup R.B."/>
            <person name="Dalgaard T.S."/>
            <person name="Juul-Madsen H.R."/>
        </authorList>
    </citation>
    <scope>NUCLEOTIDE SEQUENCE [LARGE SCALE GENOMIC DNA]</scope>
    <source>
        <strain evidence="5 6">DSM 43821</strain>
    </source>
</reference>
<evidence type="ECO:0000313" key="5">
    <source>
        <dbReference type="EMBL" id="SCF32323.1"/>
    </source>
</evidence>
<evidence type="ECO:0000313" key="6">
    <source>
        <dbReference type="Proteomes" id="UP000198228"/>
    </source>
</evidence>
<accession>A0A1C4ZH12</accession>
<comment type="subunit">
    <text evidence="2">Interacts with COX5B; this interaction may contribute to localize PYROXD2 to the inner face of the inner mitochondrial membrane.</text>
</comment>
<dbReference type="GO" id="GO:0016491">
    <property type="term" value="F:oxidoreductase activity"/>
    <property type="evidence" value="ECO:0007669"/>
    <property type="project" value="InterPro"/>
</dbReference>
<dbReference type="Gene3D" id="3.50.50.60">
    <property type="entry name" value="FAD/NAD(P)-binding domain"/>
    <property type="match status" value="2"/>
</dbReference>
<name>A0A1C4ZH12_9ACTN</name>
<dbReference type="PANTHER" id="PTHR10668:SF105">
    <property type="entry name" value="DEHYDROGENASE-RELATED"/>
    <property type="match status" value="1"/>
</dbReference>
<evidence type="ECO:0000256" key="1">
    <source>
        <dbReference type="ARBA" id="ARBA00037217"/>
    </source>
</evidence>
<dbReference type="PRINTS" id="PR00411">
    <property type="entry name" value="PNDRDTASEI"/>
</dbReference>
<comment type="function">
    <text evidence="1">Probable oxidoreductase that may play a role as regulator of mitochondrial function.</text>
</comment>
<dbReference type="PANTHER" id="PTHR10668">
    <property type="entry name" value="PHYTOENE DEHYDROGENASE"/>
    <property type="match status" value="1"/>
</dbReference>
<dbReference type="InterPro" id="IPR036188">
    <property type="entry name" value="FAD/NAD-bd_sf"/>
</dbReference>
<dbReference type="Pfam" id="PF01593">
    <property type="entry name" value="Amino_oxidase"/>
    <property type="match status" value="1"/>
</dbReference>
<evidence type="ECO:0000256" key="3">
    <source>
        <dbReference type="ARBA" id="ARBA00040298"/>
    </source>
</evidence>
<sequence length="534" mass="56371">MTGTGIETADAVVIGAGHNGLVAANLLADAGWDVLVLEATGAPGGAVRSAEVTTPGYLSDLYSSFYPLGYASPVLRGLRLDAYGLAWTHAPDVLAHVLPDGRAAVLNRDPDRSAASMEAFAPGDGQRWLDTYDDWRAISRPLVNALFTPFPPVRDGLALLGRLRTAGALRLARRLVLPSRQFGREVFRGEGAPALMASCALHTDLSPDDAGSGIYGWLLAMLGQQVGWPVPVGGAQRITDALVARLIAKGGRITYSARVDRVLVARGRAMGVRTEGGATWRARRAVLADVPAPALYLDLVGAAWLPPRLVEDLDHFRWDGSTVKVDWALDGPMPWTNPQVAGAGTVHLATDVDGLTRYAADLACGQLPEDPFLLLGQMTTADASRSPAGTESLWSYTHLPFRRDWRAEDVAAHVDRMEAVLERHAPGFKGLVRGRFVAGPADLEERNPSLVGGAVGGGTAAAYQQLFLRPVPGLGRPDTPVDRLYLASASANPGGGVHGAPGANAAQAALSRNRALTGGLYARAIGAAHRAVYR</sequence>
<feature type="domain" description="Amine oxidase" evidence="4">
    <location>
        <begin position="20"/>
        <end position="339"/>
    </location>
</feature>
<evidence type="ECO:0000259" key="4">
    <source>
        <dbReference type="Pfam" id="PF01593"/>
    </source>
</evidence>
<dbReference type="SUPFAM" id="SSF51905">
    <property type="entry name" value="FAD/NAD(P)-binding domain"/>
    <property type="match status" value="1"/>
</dbReference>
<organism evidence="5 6">
    <name type="scientific">Micromonospora purpureochromogenes</name>
    <dbReference type="NCBI Taxonomy" id="47872"/>
    <lineage>
        <taxon>Bacteria</taxon>
        <taxon>Bacillati</taxon>
        <taxon>Actinomycetota</taxon>
        <taxon>Actinomycetes</taxon>
        <taxon>Micromonosporales</taxon>
        <taxon>Micromonosporaceae</taxon>
        <taxon>Micromonospora</taxon>
    </lineage>
</organism>
<gene>
    <name evidence="5" type="ORF">GA0074696_4429</name>
</gene>
<dbReference type="Proteomes" id="UP000198228">
    <property type="component" value="Chromosome I"/>
</dbReference>
<evidence type="ECO:0000256" key="2">
    <source>
        <dbReference type="ARBA" id="ARBA00038825"/>
    </source>
</evidence>